<evidence type="ECO:0000256" key="10">
    <source>
        <dbReference type="ARBA" id="ARBA00042933"/>
    </source>
</evidence>
<dbReference type="Gene3D" id="3.40.630.30">
    <property type="match status" value="2"/>
</dbReference>
<dbReference type="GO" id="GO:0071555">
    <property type="term" value="P:cell wall organization"/>
    <property type="evidence" value="ECO:0007669"/>
    <property type="project" value="UniProtKB-KW"/>
</dbReference>
<dbReference type="PANTHER" id="PTHR36174:SF1">
    <property type="entry name" value="LIPID II:GLYCINE GLYCYLTRANSFERASE"/>
    <property type="match status" value="1"/>
</dbReference>
<evidence type="ECO:0000256" key="11">
    <source>
        <dbReference type="ARBA" id="ARBA00048654"/>
    </source>
</evidence>
<evidence type="ECO:0000256" key="9">
    <source>
        <dbReference type="ARBA" id="ARBA00040679"/>
    </source>
</evidence>
<comment type="subcellular location">
    <subcellularLocation>
        <location evidence="1">Cytoplasm</location>
    </subcellularLocation>
</comment>
<dbReference type="Pfam" id="PF02388">
    <property type="entry name" value="FemAB"/>
    <property type="match status" value="2"/>
</dbReference>
<evidence type="ECO:0000256" key="8">
    <source>
        <dbReference type="ARBA" id="ARBA00039074"/>
    </source>
</evidence>
<comment type="catalytic activity">
    <reaction evidence="11">
        <text>beta-D-GlcNAc-(1-&gt;4)-Mur2Ac(oyl-L-Ala-D-isoglutaminyl-L-Lys-D-Ala-D-Ala)-di-trans,octa-cis-undecaprenyl diphosphate + glycyl-tRNA(Gly) = beta-D-GlcNAc-(1-&gt;4)-Mur2Ac(oyl-L-Ala-D-isoglutaminyl-L-Lys-(N(6)-Gly)-D-Ala-D-Ala)-di-trans,octa-cis-undecaprenyl diphosphate + tRNA(Gly) + H(+)</text>
        <dbReference type="Rhea" id="RHEA:30435"/>
        <dbReference type="Rhea" id="RHEA-COMP:9664"/>
        <dbReference type="Rhea" id="RHEA-COMP:9683"/>
        <dbReference type="ChEBI" id="CHEBI:15378"/>
        <dbReference type="ChEBI" id="CHEBI:62233"/>
        <dbReference type="ChEBI" id="CHEBI:62234"/>
        <dbReference type="ChEBI" id="CHEBI:78442"/>
        <dbReference type="ChEBI" id="CHEBI:78522"/>
        <dbReference type="EC" id="2.3.2.16"/>
    </reaction>
</comment>
<sequence length="346" mass="40282">MPILDQKNKEMTERYERFVAGSPHRALTQDLQWAHVKDDWGNAQVYVERDGEIAAAMSLLIKKVPGGFSLLYAPRGPVCDLNDKELLAELLAEADKVARQHKAFALKFDPEVRYSEELEKQLSGMGFKVRNREEEKEALIQPRLNMILYFDDCDEESIMMKFSKKCRNIIRGAVKKGVTVSWGDDDRYLEDFYRIYRTMAERNEITTRSIDYFKKMREAFGKNLRIYIAEHEGDQLAAGLTINYSGKLYYLYAGSTNEKRNLNPNHLMNYEMIKWGISEGAEQYDFGGVFELSPKDGLYLFKKSFCDKDGHTEYIGEVDKVYKPFLYSMFVHVVPKLQKLKKKLRN</sequence>
<dbReference type="GO" id="GO:0005737">
    <property type="term" value="C:cytoplasm"/>
    <property type="evidence" value="ECO:0007669"/>
    <property type="project" value="UniProtKB-SubCell"/>
</dbReference>
<dbReference type="STRING" id="550447.SAMN05428946_2940"/>
<dbReference type="InterPro" id="IPR016181">
    <property type="entry name" value="Acyl_CoA_acyltransferase"/>
</dbReference>
<dbReference type="InterPro" id="IPR050644">
    <property type="entry name" value="PG_Glycine_Bridge_Synth"/>
</dbReference>
<keyword evidence="6" id="KW-0012">Acyltransferase</keyword>
<evidence type="ECO:0000256" key="7">
    <source>
        <dbReference type="ARBA" id="ARBA00023316"/>
    </source>
</evidence>
<keyword evidence="5" id="KW-0573">Peptidoglycan synthesis</keyword>
<dbReference type="RefSeq" id="WP_076760006.1">
    <property type="nucleotide sequence ID" value="NZ_FTPL01000005.1"/>
</dbReference>
<dbReference type="EC" id="2.3.2.16" evidence="8"/>
<organism evidence="12 13">
    <name type="scientific">Edaphobacillus lindanitolerans</name>
    <dbReference type="NCBI Taxonomy" id="550447"/>
    <lineage>
        <taxon>Bacteria</taxon>
        <taxon>Bacillati</taxon>
        <taxon>Bacillota</taxon>
        <taxon>Bacilli</taxon>
        <taxon>Bacillales</taxon>
        <taxon>Bacillaceae</taxon>
        <taxon>Edaphobacillus</taxon>
    </lineage>
</organism>
<dbReference type="SUPFAM" id="SSF55729">
    <property type="entry name" value="Acyl-CoA N-acyltransferases (Nat)"/>
    <property type="match status" value="2"/>
</dbReference>
<evidence type="ECO:0000256" key="4">
    <source>
        <dbReference type="ARBA" id="ARBA00022960"/>
    </source>
</evidence>
<dbReference type="Proteomes" id="UP000187550">
    <property type="component" value="Unassembled WGS sequence"/>
</dbReference>
<dbReference type="GO" id="GO:0008360">
    <property type="term" value="P:regulation of cell shape"/>
    <property type="evidence" value="ECO:0007669"/>
    <property type="project" value="UniProtKB-KW"/>
</dbReference>
<protein>
    <recommendedName>
        <fullName evidence="9">Lipid II:glycine glycyltransferase</fullName>
        <ecNumber evidence="8">2.3.2.16</ecNumber>
    </recommendedName>
    <alternativeName>
        <fullName evidence="10">Factor essential for expression of methicillin resistance X</fullName>
    </alternativeName>
</protein>
<keyword evidence="4" id="KW-0133">Cell shape</keyword>
<gene>
    <name evidence="12" type="ORF">SAMN05428946_2940</name>
</gene>
<evidence type="ECO:0000256" key="3">
    <source>
        <dbReference type="ARBA" id="ARBA00022679"/>
    </source>
</evidence>
<name>A0A1U7PRA5_9BACI</name>
<dbReference type="PROSITE" id="PS51191">
    <property type="entry name" value="FEMABX"/>
    <property type="match status" value="1"/>
</dbReference>
<proteinExistence type="inferred from homology"/>
<evidence type="ECO:0000313" key="12">
    <source>
        <dbReference type="EMBL" id="SIT93080.1"/>
    </source>
</evidence>
<dbReference type="GO" id="GO:0016755">
    <property type="term" value="F:aminoacyltransferase activity"/>
    <property type="evidence" value="ECO:0007669"/>
    <property type="project" value="InterPro"/>
</dbReference>
<dbReference type="InterPro" id="IPR003447">
    <property type="entry name" value="FEMABX"/>
</dbReference>
<dbReference type="GO" id="GO:0009252">
    <property type="term" value="P:peptidoglycan biosynthetic process"/>
    <property type="evidence" value="ECO:0007669"/>
    <property type="project" value="UniProtKB-KW"/>
</dbReference>
<dbReference type="EMBL" id="FTPL01000005">
    <property type="protein sequence ID" value="SIT93080.1"/>
    <property type="molecule type" value="Genomic_DNA"/>
</dbReference>
<dbReference type="AlphaFoldDB" id="A0A1U7PRA5"/>
<evidence type="ECO:0000256" key="6">
    <source>
        <dbReference type="ARBA" id="ARBA00023315"/>
    </source>
</evidence>
<keyword evidence="3 12" id="KW-0808">Transferase</keyword>
<evidence type="ECO:0000256" key="1">
    <source>
        <dbReference type="ARBA" id="ARBA00004496"/>
    </source>
</evidence>
<evidence type="ECO:0000256" key="2">
    <source>
        <dbReference type="ARBA" id="ARBA00009943"/>
    </source>
</evidence>
<keyword evidence="13" id="KW-1185">Reference proteome</keyword>
<accession>A0A1U7PRA5</accession>
<dbReference type="PANTHER" id="PTHR36174">
    <property type="entry name" value="LIPID II:GLYCINE GLYCYLTRANSFERASE"/>
    <property type="match status" value="1"/>
</dbReference>
<dbReference type="OrthoDB" id="9785911at2"/>
<evidence type="ECO:0000256" key="5">
    <source>
        <dbReference type="ARBA" id="ARBA00022984"/>
    </source>
</evidence>
<comment type="similarity">
    <text evidence="2">Belongs to the FemABX family.</text>
</comment>
<evidence type="ECO:0000313" key="13">
    <source>
        <dbReference type="Proteomes" id="UP000187550"/>
    </source>
</evidence>
<reference evidence="13" key="1">
    <citation type="submission" date="2017-01" db="EMBL/GenBank/DDBJ databases">
        <authorList>
            <person name="Varghese N."/>
            <person name="Submissions S."/>
        </authorList>
    </citation>
    <scope>NUCLEOTIDE SEQUENCE [LARGE SCALE GENOMIC DNA]</scope>
    <source>
        <strain evidence="13">MNA4</strain>
    </source>
</reference>
<keyword evidence="7" id="KW-0961">Cell wall biogenesis/degradation</keyword>